<dbReference type="Proteomes" id="UP000025227">
    <property type="component" value="Unplaced"/>
</dbReference>
<dbReference type="InterPro" id="IPR001926">
    <property type="entry name" value="TrpB-like_PALP"/>
</dbReference>
<accession>A0A7I4XX26</accession>
<dbReference type="InterPro" id="IPR050214">
    <property type="entry name" value="Cys_Synth/Cystath_Beta-Synth"/>
</dbReference>
<feature type="domain" description="Tryptophan synthase beta chain-like PALP" evidence="1">
    <location>
        <begin position="58"/>
        <end position="358"/>
    </location>
</feature>
<dbReference type="Pfam" id="PF00291">
    <property type="entry name" value="PALP"/>
    <property type="match status" value="1"/>
</dbReference>
<name>A0A7I4XX26_HAECO</name>
<evidence type="ECO:0000313" key="3">
    <source>
        <dbReference type="WBParaSite" id="HCON_00022950-00001"/>
    </source>
</evidence>
<dbReference type="PANTHER" id="PTHR10314">
    <property type="entry name" value="CYSTATHIONINE BETA-SYNTHASE"/>
    <property type="match status" value="1"/>
</dbReference>
<proteinExistence type="predicted"/>
<dbReference type="GO" id="GO:0019344">
    <property type="term" value="P:cysteine biosynthetic process"/>
    <property type="evidence" value="ECO:0007669"/>
    <property type="project" value="UniProtKB-ARBA"/>
</dbReference>
<protein>
    <submittedName>
        <fullName evidence="3">PALP domain-containing protein</fullName>
    </submittedName>
</protein>
<dbReference type="WBParaSite" id="HCON_00022950-00001">
    <property type="protein sequence ID" value="HCON_00022950-00001"/>
    <property type="gene ID" value="HCON_00022950"/>
</dbReference>
<dbReference type="InterPro" id="IPR036052">
    <property type="entry name" value="TrpB-like_PALP_sf"/>
</dbReference>
<keyword evidence="2" id="KW-1185">Reference proteome</keyword>
<dbReference type="Gene3D" id="3.40.50.1100">
    <property type="match status" value="2"/>
</dbReference>
<dbReference type="OrthoDB" id="10259545at2759"/>
<evidence type="ECO:0000259" key="1">
    <source>
        <dbReference type="Pfam" id="PF00291"/>
    </source>
</evidence>
<sequence length="429" mass="47583">MSTPSLYVFVTLFVISQQEIGRPLQRLSRAPSDEFIKDRAWTKLAIRRMWQERKKMSHTPLFKFNYIGQKNVDILFKNESASRSGSLKHRYAWSLIMWALVEGHVKEGTPVFEASSGNTAASLAYMCNILNVPFTAIVPDTIEEVKVKHIKEYGGEVVKVPLSERLIHARSLAEKNGGFFMNQFGNADKAEEFHESGDFPLESANLFHEIIVQLESDVGQDVKVPHYFVHAAGTGGTISSVGRYVKKYGINTEVVLADTQFSIYYDYVMYGRFKNESGAGLWVEPGMAGIGYGPMGVARRGETTSMDAAVIDRVVKVPDVAATAAMRILREQGASGGTSSGVNLLTSMHIAATAVKPQTSRLVIATLLADPGHYYDTTYYNREWIARKFARHGGLEAYDCWYTVISECLSSGDDPLLLGYDRCPNGLLS</sequence>
<reference evidence="3" key="1">
    <citation type="submission" date="2020-12" db="UniProtKB">
        <authorList>
            <consortium name="WormBaseParasite"/>
        </authorList>
    </citation>
    <scope>IDENTIFICATION</scope>
    <source>
        <strain evidence="3">MHco3</strain>
    </source>
</reference>
<evidence type="ECO:0000313" key="2">
    <source>
        <dbReference type="Proteomes" id="UP000025227"/>
    </source>
</evidence>
<dbReference type="OMA" id="VPRWIVV"/>
<dbReference type="AlphaFoldDB" id="A0A7I4XX26"/>
<dbReference type="SUPFAM" id="SSF53686">
    <property type="entry name" value="Tryptophan synthase beta subunit-like PLP-dependent enzymes"/>
    <property type="match status" value="1"/>
</dbReference>
<organism evidence="2 3">
    <name type="scientific">Haemonchus contortus</name>
    <name type="common">Barber pole worm</name>
    <dbReference type="NCBI Taxonomy" id="6289"/>
    <lineage>
        <taxon>Eukaryota</taxon>
        <taxon>Metazoa</taxon>
        <taxon>Ecdysozoa</taxon>
        <taxon>Nematoda</taxon>
        <taxon>Chromadorea</taxon>
        <taxon>Rhabditida</taxon>
        <taxon>Rhabditina</taxon>
        <taxon>Rhabditomorpha</taxon>
        <taxon>Strongyloidea</taxon>
        <taxon>Trichostrongylidae</taxon>
        <taxon>Haemonchus</taxon>
    </lineage>
</organism>